<dbReference type="CDD" id="cd06410">
    <property type="entry name" value="PB1_UP2"/>
    <property type="match status" value="1"/>
</dbReference>
<organism evidence="3 4">
    <name type="scientific">Ensete ventricosum</name>
    <name type="common">Abyssinian banana</name>
    <name type="synonym">Musa ensete</name>
    <dbReference type="NCBI Taxonomy" id="4639"/>
    <lineage>
        <taxon>Eukaryota</taxon>
        <taxon>Viridiplantae</taxon>
        <taxon>Streptophyta</taxon>
        <taxon>Embryophyta</taxon>
        <taxon>Tracheophyta</taxon>
        <taxon>Spermatophyta</taxon>
        <taxon>Magnoliopsida</taxon>
        <taxon>Liliopsida</taxon>
        <taxon>Zingiberales</taxon>
        <taxon>Musaceae</taxon>
        <taxon>Ensete</taxon>
    </lineage>
</organism>
<dbReference type="SMART" id="SM00666">
    <property type="entry name" value="PB1"/>
    <property type="match status" value="1"/>
</dbReference>
<keyword evidence="4" id="KW-1185">Reference proteome</keyword>
<evidence type="ECO:0000256" key="1">
    <source>
        <dbReference type="SAM" id="MobiDB-lite"/>
    </source>
</evidence>
<dbReference type="Gene3D" id="3.10.20.90">
    <property type="entry name" value="Phosphatidylinositol 3-kinase Catalytic Subunit, Chain A, domain 1"/>
    <property type="match status" value="1"/>
</dbReference>
<feature type="region of interest" description="Disordered" evidence="1">
    <location>
        <begin position="224"/>
        <end position="254"/>
    </location>
</feature>
<evidence type="ECO:0000259" key="2">
    <source>
        <dbReference type="SMART" id="SM00666"/>
    </source>
</evidence>
<protein>
    <recommendedName>
        <fullName evidence="2">PB1 domain-containing protein</fullName>
    </recommendedName>
</protein>
<dbReference type="PANTHER" id="PTHR31066:SF10">
    <property type="entry name" value="OCTICOSAPEPTIDE_PHOX_BEM1P FAMILY PROTEIN"/>
    <property type="match status" value="1"/>
</dbReference>
<accession>A0AAV8Q7X7</accession>
<evidence type="ECO:0000313" key="3">
    <source>
        <dbReference type="EMBL" id="KAJ8475834.1"/>
    </source>
</evidence>
<evidence type="ECO:0000313" key="4">
    <source>
        <dbReference type="Proteomes" id="UP001222027"/>
    </source>
</evidence>
<name>A0AAV8Q7X7_ENSVE</name>
<dbReference type="AlphaFoldDB" id="A0AAV8Q7X7"/>
<proteinExistence type="predicted"/>
<dbReference type="InterPro" id="IPR000270">
    <property type="entry name" value="PB1_dom"/>
</dbReference>
<sequence length="254" mass="27346">MVGTSCSSSSSSASFGSFDEDTVAAAKRFPGAATIKFLCSYGGKILPRYPDGKLRYIGGDTRVLAVDRSVPFSELQEKMREMCGWGAVSVRCQLPTEDLDALVSVKSDEDLANIMEEYDRAGREKIRAFLFPPSPIPRSPTHPAAKATAGPSGRPWILSEKPCIHQISDPMRYPGRYDKSGAISSGDIRYPSSSSTTATMENNSRLLCGAVDLFIAGPYVRRGYKKNGNGDGTSDATEEEVGFDSFNGGDVSLL</sequence>
<gene>
    <name evidence="3" type="ORF">OPV22_019561</name>
</gene>
<reference evidence="3 4" key="1">
    <citation type="submission" date="2022-12" db="EMBL/GenBank/DDBJ databases">
        <title>Chromosome-scale assembly of the Ensete ventricosum genome.</title>
        <authorList>
            <person name="Dussert Y."/>
            <person name="Stocks J."/>
            <person name="Wendawek A."/>
            <person name="Woldeyes F."/>
            <person name="Nichols R.A."/>
            <person name="Borrell J.S."/>
        </authorList>
    </citation>
    <scope>NUCLEOTIDE SEQUENCE [LARGE SCALE GENOMIC DNA]</scope>
    <source>
        <strain evidence="4">cv. Maze</strain>
        <tissue evidence="3">Seeds</tissue>
    </source>
</reference>
<dbReference type="SUPFAM" id="SSF54277">
    <property type="entry name" value="CAD &amp; PB1 domains"/>
    <property type="match status" value="1"/>
</dbReference>
<dbReference type="PANTHER" id="PTHR31066">
    <property type="entry name" value="OS05G0427100 PROTEIN-RELATED"/>
    <property type="match status" value="1"/>
</dbReference>
<dbReference type="EMBL" id="JAQQAF010000006">
    <property type="protein sequence ID" value="KAJ8475834.1"/>
    <property type="molecule type" value="Genomic_DNA"/>
</dbReference>
<dbReference type="InterPro" id="IPR053198">
    <property type="entry name" value="Gynoecium_Dev_Regulator"/>
</dbReference>
<feature type="domain" description="PB1" evidence="2">
    <location>
        <begin position="49"/>
        <end position="133"/>
    </location>
</feature>
<dbReference type="Proteomes" id="UP001222027">
    <property type="component" value="Unassembled WGS sequence"/>
</dbReference>
<dbReference type="Pfam" id="PF00564">
    <property type="entry name" value="PB1"/>
    <property type="match status" value="1"/>
</dbReference>
<comment type="caution">
    <text evidence="3">The sequence shown here is derived from an EMBL/GenBank/DDBJ whole genome shotgun (WGS) entry which is preliminary data.</text>
</comment>